<accession>A0A166KCG3</accession>
<feature type="transmembrane region" description="Helical" evidence="2">
    <location>
        <begin position="41"/>
        <end position="63"/>
    </location>
</feature>
<name>A0A166KCG3_9AGAM</name>
<dbReference type="EMBL" id="KV417545">
    <property type="protein sequence ID" value="KZP21763.1"/>
    <property type="molecule type" value="Genomic_DNA"/>
</dbReference>
<protein>
    <submittedName>
        <fullName evidence="3">Uncharacterized protein</fullName>
    </submittedName>
</protein>
<keyword evidence="2" id="KW-1133">Transmembrane helix</keyword>
<organism evidence="3 4">
    <name type="scientific">Athelia psychrophila</name>
    <dbReference type="NCBI Taxonomy" id="1759441"/>
    <lineage>
        <taxon>Eukaryota</taxon>
        <taxon>Fungi</taxon>
        <taxon>Dikarya</taxon>
        <taxon>Basidiomycota</taxon>
        <taxon>Agaricomycotina</taxon>
        <taxon>Agaricomycetes</taxon>
        <taxon>Agaricomycetidae</taxon>
        <taxon>Atheliales</taxon>
        <taxon>Atheliaceae</taxon>
        <taxon>Athelia</taxon>
    </lineage>
</organism>
<evidence type="ECO:0000256" key="1">
    <source>
        <dbReference type="SAM" id="MobiDB-lite"/>
    </source>
</evidence>
<dbReference type="STRING" id="436010.A0A166KCG3"/>
<feature type="compositionally biased region" description="Basic and acidic residues" evidence="1">
    <location>
        <begin position="98"/>
        <end position="108"/>
    </location>
</feature>
<feature type="compositionally biased region" description="Polar residues" evidence="1">
    <location>
        <begin position="109"/>
        <end position="118"/>
    </location>
</feature>
<keyword evidence="2" id="KW-0472">Membrane</keyword>
<feature type="region of interest" description="Disordered" evidence="1">
    <location>
        <begin position="89"/>
        <end position="134"/>
    </location>
</feature>
<proteinExistence type="predicted"/>
<evidence type="ECO:0000256" key="2">
    <source>
        <dbReference type="SAM" id="Phobius"/>
    </source>
</evidence>
<evidence type="ECO:0000313" key="3">
    <source>
        <dbReference type="EMBL" id="KZP21763.1"/>
    </source>
</evidence>
<dbReference type="AlphaFoldDB" id="A0A166KCG3"/>
<feature type="region of interest" description="Disordered" evidence="1">
    <location>
        <begin position="1"/>
        <end position="34"/>
    </location>
</feature>
<feature type="compositionally biased region" description="Low complexity" evidence="1">
    <location>
        <begin position="25"/>
        <end position="34"/>
    </location>
</feature>
<dbReference type="Proteomes" id="UP000076532">
    <property type="component" value="Unassembled WGS sequence"/>
</dbReference>
<reference evidence="3 4" key="1">
    <citation type="journal article" date="2016" name="Mol. Biol. Evol.">
        <title>Comparative Genomics of Early-Diverging Mushroom-Forming Fungi Provides Insights into the Origins of Lignocellulose Decay Capabilities.</title>
        <authorList>
            <person name="Nagy L.G."/>
            <person name="Riley R."/>
            <person name="Tritt A."/>
            <person name="Adam C."/>
            <person name="Daum C."/>
            <person name="Floudas D."/>
            <person name="Sun H."/>
            <person name="Yadav J.S."/>
            <person name="Pangilinan J."/>
            <person name="Larsson K.H."/>
            <person name="Matsuura K."/>
            <person name="Barry K."/>
            <person name="Labutti K."/>
            <person name="Kuo R."/>
            <person name="Ohm R.A."/>
            <person name="Bhattacharya S.S."/>
            <person name="Shirouzu T."/>
            <person name="Yoshinaga Y."/>
            <person name="Martin F.M."/>
            <person name="Grigoriev I.V."/>
            <person name="Hibbett D.S."/>
        </authorList>
    </citation>
    <scope>NUCLEOTIDE SEQUENCE [LARGE SCALE GENOMIC DNA]</scope>
    <source>
        <strain evidence="3 4">CBS 109695</strain>
    </source>
</reference>
<sequence>MTTRHGGITSTATGFPEPTSGGGSRNSSPSSNAGPLPAAKIGGAVVGAIVGAVLVVLLVLFWCRVLHRRRIIVNRERQMTDGWLSGSLRSVSRATNSRPEHKDSDSDSHQMSVRSNASAERENLSAGREMSAINTTATLVRDDTHDPETFISPISFASPPSAMERSFSSSFKSSPSAFKGKKKSVKIGSIGSPVGPVRVTGDGDGEAMRSAISLQDAQAQDQDRNPFLDDGYLDPMASTDGFPSLSPSEISPLRWKDPHVL</sequence>
<feature type="region of interest" description="Disordered" evidence="1">
    <location>
        <begin position="213"/>
        <end position="261"/>
    </location>
</feature>
<gene>
    <name evidence="3" type="ORF">FIBSPDRAFT_860384</name>
</gene>
<keyword evidence="2" id="KW-0812">Transmembrane</keyword>
<feature type="compositionally biased region" description="Polar residues" evidence="1">
    <location>
        <begin position="1"/>
        <end position="13"/>
    </location>
</feature>
<keyword evidence="4" id="KW-1185">Reference proteome</keyword>
<evidence type="ECO:0000313" key="4">
    <source>
        <dbReference type="Proteomes" id="UP000076532"/>
    </source>
</evidence>